<proteinExistence type="predicted"/>
<feature type="non-terminal residue" evidence="1">
    <location>
        <position position="1"/>
    </location>
</feature>
<organism evidence="1 2">
    <name type="scientific">Meganyctiphanes norvegica</name>
    <name type="common">Northern krill</name>
    <name type="synonym">Thysanopoda norvegica</name>
    <dbReference type="NCBI Taxonomy" id="48144"/>
    <lineage>
        <taxon>Eukaryota</taxon>
        <taxon>Metazoa</taxon>
        <taxon>Ecdysozoa</taxon>
        <taxon>Arthropoda</taxon>
        <taxon>Crustacea</taxon>
        <taxon>Multicrustacea</taxon>
        <taxon>Malacostraca</taxon>
        <taxon>Eumalacostraca</taxon>
        <taxon>Eucarida</taxon>
        <taxon>Euphausiacea</taxon>
        <taxon>Euphausiidae</taxon>
        <taxon>Meganyctiphanes</taxon>
    </lineage>
</organism>
<name>A0AAV2SHM4_MEGNR</name>
<protein>
    <submittedName>
        <fullName evidence="1">Uncharacterized protein</fullName>
    </submittedName>
</protein>
<gene>
    <name evidence="1" type="ORF">MNOR_LOCUS36416</name>
</gene>
<keyword evidence="2" id="KW-1185">Reference proteome</keyword>
<dbReference type="AlphaFoldDB" id="A0AAV2SHM4"/>
<dbReference type="Proteomes" id="UP001497623">
    <property type="component" value="Unassembled WGS sequence"/>
</dbReference>
<sequence>DFSERLDVATAVIKEFGGNFSMVDDYLDHFSFESKYMTQKMMHELEQLGARIWSSPSLDGKFQFIQSFLEQERLVPRAQKKIHTTASSLCYLKSGGILQSYADFNWCKTIFGGIIAVSTLLMNPFKEKSRSARSTGHAFQFNHPDSYGSSYSNAPSYSVSSSHFDVPSYSNGPSNHLDPTYSNPPPSFYSTSPSPIYYTTAQPPPPKCTDQAACDRTLVPYCNANGYLELLDRFKVLNKGDTGLPWNPIAANISIAATFCQ</sequence>
<feature type="non-terminal residue" evidence="1">
    <location>
        <position position="261"/>
    </location>
</feature>
<reference evidence="1 2" key="1">
    <citation type="submission" date="2024-05" db="EMBL/GenBank/DDBJ databases">
        <authorList>
            <person name="Wallberg A."/>
        </authorList>
    </citation>
    <scope>NUCLEOTIDE SEQUENCE [LARGE SCALE GENOMIC DNA]</scope>
</reference>
<evidence type="ECO:0000313" key="2">
    <source>
        <dbReference type="Proteomes" id="UP001497623"/>
    </source>
</evidence>
<evidence type="ECO:0000313" key="1">
    <source>
        <dbReference type="EMBL" id="CAL4189770.1"/>
    </source>
</evidence>
<dbReference type="EMBL" id="CAXKWB010066306">
    <property type="protein sequence ID" value="CAL4189770.1"/>
    <property type="molecule type" value="Genomic_DNA"/>
</dbReference>
<comment type="caution">
    <text evidence="1">The sequence shown here is derived from an EMBL/GenBank/DDBJ whole genome shotgun (WGS) entry which is preliminary data.</text>
</comment>
<accession>A0AAV2SHM4</accession>